<protein>
    <submittedName>
        <fullName evidence="2">Alpha/beta hydrolase</fullName>
    </submittedName>
</protein>
<dbReference type="PANTHER" id="PTHR43194">
    <property type="entry name" value="HYDROLASE ALPHA/BETA FOLD FAMILY"/>
    <property type="match status" value="1"/>
</dbReference>
<dbReference type="RefSeq" id="WP_129891778.1">
    <property type="nucleotide sequence ID" value="NZ_CP035758.1"/>
</dbReference>
<dbReference type="InterPro" id="IPR000073">
    <property type="entry name" value="AB_hydrolase_1"/>
</dbReference>
<dbReference type="OrthoDB" id="63519at2"/>
<dbReference type="PANTHER" id="PTHR43194:SF2">
    <property type="entry name" value="PEROXISOMAL MEMBRANE PROTEIN LPX1"/>
    <property type="match status" value="1"/>
</dbReference>
<gene>
    <name evidence="2" type="ORF">EPA93_34000</name>
</gene>
<evidence type="ECO:0000313" key="3">
    <source>
        <dbReference type="Proteomes" id="UP000290365"/>
    </source>
</evidence>
<keyword evidence="2" id="KW-0378">Hydrolase</keyword>
<evidence type="ECO:0000313" key="2">
    <source>
        <dbReference type="EMBL" id="QBD80716.1"/>
    </source>
</evidence>
<dbReference type="InterPro" id="IPR050228">
    <property type="entry name" value="Carboxylesterase_BioH"/>
</dbReference>
<dbReference type="InterPro" id="IPR029058">
    <property type="entry name" value="AB_hydrolase_fold"/>
</dbReference>
<dbReference type="SUPFAM" id="SSF53474">
    <property type="entry name" value="alpha/beta-Hydrolases"/>
    <property type="match status" value="1"/>
</dbReference>
<sequence>MKKVLSQDGTAIAFEQAGKGPAVILVLGAFNDQATGAPLAACLSEHFTVFNYDRRGRGASGDTAPYALEREIEDLAALIKEAGGSAAVFGYSSGALLALMAAAHALPITKLALYEPPFLIGNGAAERAQEAARRLSELLAKDLRGEAVELFQIDLVGIPAEIVTQMRNAPFRPALEAMAHTLVYDATILGHMEVLFAQLGSIQVPTLVVSGSESPALLDEAAQAVTEALPHAQHRRLAGQTHDINAPVLAPVLETFFAD</sequence>
<dbReference type="GO" id="GO:0016787">
    <property type="term" value="F:hydrolase activity"/>
    <property type="evidence" value="ECO:0007669"/>
    <property type="project" value="UniProtKB-KW"/>
</dbReference>
<accession>A0A4P6JZZ9</accession>
<name>A0A4P6JZZ9_KTERU</name>
<evidence type="ECO:0000259" key="1">
    <source>
        <dbReference type="Pfam" id="PF12697"/>
    </source>
</evidence>
<dbReference type="Gene3D" id="3.40.50.1820">
    <property type="entry name" value="alpha/beta hydrolase"/>
    <property type="match status" value="1"/>
</dbReference>
<dbReference type="KEGG" id="kbs:EPA93_34000"/>
<dbReference type="Pfam" id="PF12697">
    <property type="entry name" value="Abhydrolase_6"/>
    <property type="match status" value="1"/>
</dbReference>
<dbReference type="EMBL" id="CP035758">
    <property type="protein sequence ID" value="QBD80716.1"/>
    <property type="molecule type" value="Genomic_DNA"/>
</dbReference>
<reference evidence="2 3" key="1">
    <citation type="submission" date="2019-01" db="EMBL/GenBank/DDBJ databases">
        <title>Ktedonosporobacter rubrisoli SCAWS-G2.</title>
        <authorList>
            <person name="Huang Y."/>
            <person name="Yan B."/>
        </authorList>
    </citation>
    <scope>NUCLEOTIDE SEQUENCE [LARGE SCALE GENOMIC DNA]</scope>
    <source>
        <strain evidence="2 3">SCAWS-G2</strain>
    </source>
</reference>
<dbReference type="AlphaFoldDB" id="A0A4P6JZZ9"/>
<feature type="domain" description="AB hydrolase-1" evidence="1">
    <location>
        <begin position="39"/>
        <end position="246"/>
    </location>
</feature>
<keyword evidence="3" id="KW-1185">Reference proteome</keyword>
<organism evidence="2 3">
    <name type="scientific">Ktedonosporobacter rubrisoli</name>
    <dbReference type="NCBI Taxonomy" id="2509675"/>
    <lineage>
        <taxon>Bacteria</taxon>
        <taxon>Bacillati</taxon>
        <taxon>Chloroflexota</taxon>
        <taxon>Ktedonobacteria</taxon>
        <taxon>Ktedonobacterales</taxon>
        <taxon>Ktedonosporobacteraceae</taxon>
        <taxon>Ktedonosporobacter</taxon>
    </lineage>
</organism>
<proteinExistence type="predicted"/>
<dbReference type="Proteomes" id="UP000290365">
    <property type="component" value="Chromosome"/>
</dbReference>